<accession>A0ABT9MXM3</accession>
<feature type="transmembrane region" description="Helical" evidence="5">
    <location>
        <begin position="94"/>
        <end position="118"/>
    </location>
</feature>
<dbReference type="Proteomes" id="UP001240984">
    <property type="component" value="Unassembled WGS sequence"/>
</dbReference>
<feature type="transmembrane region" description="Helical" evidence="5">
    <location>
        <begin position="260"/>
        <end position="280"/>
    </location>
</feature>
<gene>
    <name evidence="6" type="ORF">J2S43_004696</name>
</gene>
<feature type="transmembrane region" description="Helical" evidence="5">
    <location>
        <begin position="138"/>
        <end position="156"/>
    </location>
</feature>
<evidence type="ECO:0000256" key="1">
    <source>
        <dbReference type="ARBA" id="ARBA00004141"/>
    </source>
</evidence>
<name>A0ABT9MXM3_9ACTN</name>
<feature type="transmembrane region" description="Helical" evidence="5">
    <location>
        <begin position="6"/>
        <end position="26"/>
    </location>
</feature>
<keyword evidence="3 5" id="KW-1133">Transmembrane helix</keyword>
<comment type="caution">
    <text evidence="6">The sequence shown here is derived from an EMBL/GenBank/DDBJ whole genome shotgun (WGS) entry which is preliminary data.</text>
</comment>
<organism evidence="6 7">
    <name type="scientific">Catenuloplanes nepalensis</name>
    <dbReference type="NCBI Taxonomy" id="587533"/>
    <lineage>
        <taxon>Bacteria</taxon>
        <taxon>Bacillati</taxon>
        <taxon>Actinomycetota</taxon>
        <taxon>Actinomycetes</taxon>
        <taxon>Micromonosporales</taxon>
        <taxon>Micromonosporaceae</taxon>
        <taxon>Catenuloplanes</taxon>
    </lineage>
</organism>
<evidence type="ECO:0000256" key="2">
    <source>
        <dbReference type="ARBA" id="ARBA00022692"/>
    </source>
</evidence>
<protein>
    <submittedName>
        <fullName evidence="6">BASS family bile acid:Na+ symporter</fullName>
    </submittedName>
</protein>
<dbReference type="InterPro" id="IPR002657">
    <property type="entry name" value="BilAc:Na_symport/Acr3"/>
</dbReference>
<evidence type="ECO:0000256" key="4">
    <source>
        <dbReference type="ARBA" id="ARBA00023136"/>
    </source>
</evidence>
<reference evidence="6 7" key="1">
    <citation type="submission" date="2023-07" db="EMBL/GenBank/DDBJ databases">
        <title>Sequencing the genomes of 1000 actinobacteria strains.</title>
        <authorList>
            <person name="Klenk H.-P."/>
        </authorList>
    </citation>
    <scope>NUCLEOTIDE SEQUENCE [LARGE SCALE GENOMIC DNA]</scope>
    <source>
        <strain evidence="6 7">DSM 44710</strain>
    </source>
</reference>
<feature type="transmembrane region" description="Helical" evidence="5">
    <location>
        <begin position="227"/>
        <end position="248"/>
    </location>
</feature>
<dbReference type="Gene3D" id="1.20.1530.20">
    <property type="match status" value="1"/>
</dbReference>
<dbReference type="RefSeq" id="WP_306832564.1">
    <property type="nucleotide sequence ID" value="NZ_JAUSRA010000001.1"/>
</dbReference>
<dbReference type="Pfam" id="PF01758">
    <property type="entry name" value="SBF"/>
    <property type="match status" value="1"/>
</dbReference>
<proteinExistence type="predicted"/>
<evidence type="ECO:0000256" key="3">
    <source>
        <dbReference type="ARBA" id="ARBA00022989"/>
    </source>
</evidence>
<keyword evidence="4 5" id="KW-0472">Membrane</keyword>
<keyword evidence="7" id="KW-1185">Reference proteome</keyword>
<evidence type="ECO:0000313" key="7">
    <source>
        <dbReference type="Proteomes" id="UP001240984"/>
    </source>
</evidence>
<feature type="transmembrane region" description="Helical" evidence="5">
    <location>
        <begin position="67"/>
        <end position="87"/>
    </location>
</feature>
<evidence type="ECO:0000313" key="6">
    <source>
        <dbReference type="EMBL" id="MDP9796184.1"/>
    </source>
</evidence>
<feature type="transmembrane region" description="Helical" evidence="5">
    <location>
        <begin position="192"/>
        <end position="215"/>
    </location>
</feature>
<sequence>MDALVIASLPVALGVVMLGLGLSLTVNDFLRVGRYPRAALTALLCQVVLLPVICLGLVFAFPLSPATALGLMLVAASPGGPAANLFSHLFGGDVALNVTLTAINSVLVVFTLPVVVNLSAALLLPDGTALGLRFGKTAQVFTIVLLPVAAGMLIRARIPALARWLDRPVRVLSIVVLLTVIGAVLWGVRADLAGHLVAAGPAALAFNLTSLLIGYGVPRLTGIERRAAIAAGFEIGIHNTALVITIALSPTLLNSAEAAVPGTVYGIIMFVTAAGFGWFLRGRTAVNHRRAPGRSGEDSAAAGLR</sequence>
<dbReference type="InterPro" id="IPR038770">
    <property type="entry name" value="Na+/solute_symporter_sf"/>
</dbReference>
<feature type="transmembrane region" description="Helical" evidence="5">
    <location>
        <begin position="38"/>
        <end position="61"/>
    </location>
</feature>
<evidence type="ECO:0000256" key="5">
    <source>
        <dbReference type="SAM" id="Phobius"/>
    </source>
</evidence>
<dbReference type="EMBL" id="JAUSRA010000001">
    <property type="protein sequence ID" value="MDP9796184.1"/>
    <property type="molecule type" value="Genomic_DNA"/>
</dbReference>
<keyword evidence="2 5" id="KW-0812">Transmembrane</keyword>
<dbReference type="InterPro" id="IPR004710">
    <property type="entry name" value="Bilac:Na_transpt"/>
</dbReference>
<dbReference type="PANTHER" id="PTHR10361:SF24">
    <property type="entry name" value="P3 PROTEIN"/>
    <property type="match status" value="1"/>
</dbReference>
<comment type="subcellular location">
    <subcellularLocation>
        <location evidence="1">Membrane</location>
        <topology evidence="1">Multi-pass membrane protein</topology>
    </subcellularLocation>
</comment>
<feature type="transmembrane region" description="Helical" evidence="5">
    <location>
        <begin position="168"/>
        <end position="186"/>
    </location>
</feature>
<dbReference type="PANTHER" id="PTHR10361">
    <property type="entry name" value="SODIUM-BILE ACID COTRANSPORTER"/>
    <property type="match status" value="1"/>
</dbReference>